<feature type="signal peptide" evidence="1">
    <location>
        <begin position="1"/>
        <end position="23"/>
    </location>
</feature>
<dbReference type="AlphaFoldDB" id="A0AAV7PRW3"/>
<proteinExistence type="predicted"/>
<evidence type="ECO:0000256" key="1">
    <source>
        <dbReference type="SAM" id="SignalP"/>
    </source>
</evidence>
<protein>
    <submittedName>
        <fullName evidence="2">Uncharacterized protein</fullName>
    </submittedName>
</protein>
<reference evidence="2" key="1">
    <citation type="journal article" date="2022" name="bioRxiv">
        <title>Sequencing and chromosome-scale assembly of the giantPleurodeles waltlgenome.</title>
        <authorList>
            <person name="Brown T."/>
            <person name="Elewa A."/>
            <person name="Iarovenko S."/>
            <person name="Subramanian E."/>
            <person name="Araus A.J."/>
            <person name="Petzold A."/>
            <person name="Susuki M."/>
            <person name="Suzuki K.-i.T."/>
            <person name="Hayashi T."/>
            <person name="Toyoda A."/>
            <person name="Oliveira C."/>
            <person name="Osipova E."/>
            <person name="Leigh N.D."/>
            <person name="Simon A."/>
            <person name="Yun M.H."/>
        </authorList>
    </citation>
    <scope>NUCLEOTIDE SEQUENCE</scope>
    <source>
        <strain evidence="2">20211129_DDA</strain>
        <tissue evidence="2">Liver</tissue>
    </source>
</reference>
<sequence length="93" mass="10662">MIWSGKTQVWIAGMEWAWDAWLGLLLTSVQRPDRGCAVLQTILLAQRQYQGNLAGLSRGRTIEAVTEMECVNSWGKLSPWIHRKHQTKLSLER</sequence>
<gene>
    <name evidence="2" type="ORF">NDU88_006634</name>
</gene>
<accession>A0AAV7PRW3</accession>
<dbReference type="EMBL" id="JANPWB010000011">
    <property type="protein sequence ID" value="KAJ1128255.1"/>
    <property type="molecule type" value="Genomic_DNA"/>
</dbReference>
<name>A0AAV7PRW3_PLEWA</name>
<dbReference type="Proteomes" id="UP001066276">
    <property type="component" value="Chromosome 7"/>
</dbReference>
<keyword evidence="1" id="KW-0732">Signal</keyword>
<evidence type="ECO:0000313" key="3">
    <source>
        <dbReference type="Proteomes" id="UP001066276"/>
    </source>
</evidence>
<keyword evidence="3" id="KW-1185">Reference proteome</keyword>
<comment type="caution">
    <text evidence="2">The sequence shown here is derived from an EMBL/GenBank/DDBJ whole genome shotgun (WGS) entry which is preliminary data.</text>
</comment>
<feature type="chain" id="PRO_5043316785" evidence="1">
    <location>
        <begin position="24"/>
        <end position="93"/>
    </location>
</feature>
<evidence type="ECO:0000313" key="2">
    <source>
        <dbReference type="EMBL" id="KAJ1128255.1"/>
    </source>
</evidence>
<organism evidence="2 3">
    <name type="scientific">Pleurodeles waltl</name>
    <name type="common">Iberian ribbed newt</name>
    <dbReference type="NCBI Taxonomy" id="8319"/>
    <lineage>
        <taxon>Eukaryota</taxon>
        <taxon>Metazoa</taxon>
        <taxon>Chordata</taxon>
        <taxon>Craniata</taxon>
        <taxon>Vertebrata</taxon>
        <taxon>Euteleostomi</taxon>
        <taxon>Amphibia</taxon>
        <taxon>Batrachia</taxon>
        <taxon>Caudata</taxon>
        <taxon>Salamandroidea</taxon>
        <taxon>Salamandridae</taxon>
        <taxon>Pleurodelinae</taxon>
        <taxon>Pleurodeles</taxon>
    </lineage>
</organism>